<feature type="signal peptide" evidence="1">
    <location>
        <begin position="1"/>
        <end position="17"/>
    </location>
</feature>
<dbReference type="Pfam" id="PF00226">
    <property type="entry name" value="DnaJ"/>
    <property type="match status" value="1"/>
</dbReference>
<proteinExistence type="predicted"/>
<accession>A0AAD7XL79</accession>
<name>A0AAD7XL79_9STRA</name>
<organism evidence="4 5">
    <name type="scientific">Chrysophaeum taylorii</name>
    <dbReference type="NCBI Taxonomy" id="2483200"/>
    <lineage>
        <taxon>Eukaryota</taxon>
        <taxon>Sar</taxon>
        <taxon>Stramenopiles</taxon>
        <taxon>Ochrophyta</taxon>
        <taxon>Pelagophyceae</taxon>
        <taxon>Pelagomonadales</taxon>
        <taxon>Pelagomonadaceae</taxon>
        <taxon>Chrysophaeum</taxon>
    </lineage>
</organism>
<evidence type="ECO:0000259" key="2">
    <source>
        <dbReference type="PROSITE" id="PS50076"/>
    </source>
</evidence>
<dbReference type="SMART" id="SM00271">
    <property type="entry name" value="DnaJ"/>
    <property type="match status" value="1"/>
</dbReference>
<sequence>MWVLLVVVGVVVVGDESFEDIEGVDLYATLGVTPSATTEELRKAYHGLARQLHPDKGGDAKKMAEVSRAFEILSDRAKRRKWEQWRPARSFDLSTREVDPAGPPRSNFWDKGSGLFAVDELFIPRGHKKLTRVTTLDDKKFYDAQDYELENGQWTKVGKPYEWNEESSYEDVSPHVLNASTPLFSGEHLVARDGSHDASVEPDGHLRVRESGSRRIVWQSGAEELATRPGFVLLQRDGNLVVCSGHPDAVQAITWASNSRGKADRLELNQRGELRIFHGHACTWGTHGCYASWRGAQNALRVTVRRIFDRNALRADSTITTTTTLGAIWSFLKYYLWGADPYYN</sequence>
<feature type="chain" id="PRO_5042010827" description="J domain-containing protein" evidence="1">
    <location>
        <begin position="18"/>
        <end position="344"/>
    </location>
</feature>
<keyword evidence="1" id="KW-0732">Signal</keyword>
<dbReference type="InterPro" id="IPR001623">
    <property type="entry name" value="DnaJ_domain"/>
</dbReference>
<dbReference type="Gene3D" id="2.90.10.10">
    <property type="entry name" value="Bulb-type lectin domain"/>
    <property type="match status" value="1"/>
</dbReference>
<dbReference type="InterPro" id="IPR001480">
    <property type="entry name" value="Bulb-type_lectin_dom"/>
</dbReference>
<evidence type="ECO:0000313" key="4">
    <source>
        <dbReference type="EMBL" id="KAJ8600150.1"/>
    </source>
</evidence>
<dbReference type="InterPro" id="IPR050817">
    <property type="entry name" value="DjlA_DnaK_co-chaperone"/>
</dbReference>
<feature type="domain" description="J" evidence="2">
    <location>
        <begin position="25"/>
        <end position="86"/>
    </location>
</feature>
<dbReference type="PROSITE" id="PS50076">
    <property type="entry name" value="DNAJ_2"/>
    <property type="match status" value="1"/>
</dbReference>
<keyword evidence="5" id="KW-1185">Reference proteome</keyword>
<dbReference type="SUPFAM" id="SSF51110">
    <property type="entry name" value="alpha-D-mannose-specific plant lectins"/>
    <property type="match status" value="1"/>
</dbReference>
<dbReference type="SUPFAM" id="SSF46565">
    <property type="entry name" value="Chaperone J-domain"/>
    <property type="match status" value="1"/>
</dbReference>
<dbReference type="PANTHER" id="PTHR24074">
    <property type="entry name" value="CO-CHAPERONE PROTEIN DJLA"/>
    <property type="match status" value="1"/>
</dbReference>
<reference evidence="4" key="1">
    <citation type="submission" date="2023-01" db="EMBL/GenBank/DDBJ databases">
        <title>Metagenome sequencing of chrysophaentin producing Chrysophaeum taylorii.</title>
        <authorList>
            <person name="Davison J."/>
            <person name="Bewley C."/>
        </authorList>
    </citation>
    <scope>NUCLEOTIDE SEQUENCE</scope>
    <source>
        <strain evidence="4">NIES-1699</strain>
    </source>
</reference>
<dbReference type="PROSITE" id="PS50927">
    <property type="entry name" value="BULB_LECTIN"/>
    <property type="match status" value="1"/>
</dbReference>
<protein>
    <recommendedName>
        <fullName evidence="6">J domain-containing protein</fullName>
    </recommendedName>
</protein>
<evidence type="ECO:0000313" key="5">
    <source>
        <dbReference type="Proteomes" id="UP001230188"/>
    </source>
</evidence>
<feature type="domain" description="Bulb-type lectin" evidence="3">
    <location>
        <begin position="174"/>
        <end position="289"/>
    </location>
</feature>
<dbReference type="EMBL" id="JAQMWT010000528">
    <property type="protein sequence ID" value="KAJ8600150.1"/>
    <property type="molecule type" value="Genomic_DNA"/>
</dbReference>
<gene>
    <name evidence="4" type="ORF">CTAYLR_008269</name>
</gene>
<evidence type="ECO:0000259" key="3">
    <source>
        <dbReference type="PROSITE" id="PS50927"/>
    </source>
</evidence>
<dbReference type="InterPro" id="IPR036426">
    <property type="entry name" value="Bulb-type_lectin_dom_sf"/>
</dbReference>
<dbReference type="PRINTS" id="PR00625">
    <property type="entry name" value="JDOMAIN"/>
</dbReference>
<dbReference type="CDD" id="cd06257">
    <property type="entry name" value="DnaJ"/>
    <property type="match status" value="1"/>
</dbReference>
<dbReference type="InterPro" id="IPR036869">
    <property type="entry name" value="J_dom_sf"/>
</dbReference>
<dbReference type="Proteomes" id="UP001230188">
    <property type="component" value="Unassembled WGS sequence"/>
</dbReference>
<dbReference type="Gene3D" id="1.10.287.110">
    <property type="entry name" value="DnaJ domain"/>
    <property type="match status" value="1"/>
</dbReference>
<dbReference type="AlphaFoldDB" id="A0AAD7XL79"/>
<comment type="caution">
    <text evidence="4">The sequence shown here is derived from an EMBL/GenBank/DDBJ whole genome shotgun (WGS) entry which is preliminary data.</text>
</comment>
<evidence type="ECO:0008006" key="6">
    <source>
        <dbReference type="Google" id="ProtNLM"/>
    </source>
</evidence>
<evidence type="ECO:0000256" key="1">
    <source>
        <dbReference type="SAM" id="SignalP"/>
    </source>
</evidence>